<feature type="region of interest" description="Disordered" evidence="2">
    <location>
        <begin position="321"/>
        <end position="373"/>
    </location>
</feature>
<evidence type="ECO:0000256" key="2">
    <source>
        <dbReference type="SAM" id="MobiDB-lite"/>
    </source>
</evidence>
<dbReference type="EMBL" id="LNIX01000004">
    <property type="protein sequence ID" value="OXA56375.1"/>
    <property type="molecule type" value="Genomic_DNA"/>
</dbReference>
<dbReference type="PROSITE" id="PS00028">
    <property type="entry name" value="ZINC_FINGER_C2H2_1"/>
    <property type="match status" value="1"/>
</dbReference>
<gene>
    <name evidence="4" type="ORF">Fcan01_09439</name>
</gene>
<dbReference type="Gene3D" id="3.30.160.60">
    <property type="entry name" value="Classic Zinc Finger"/>
    <property type="match status" value="1"/>
</dbReference>
<name>A0A226EFL7_FOLCA</name>
<keyword evidence="1" id="KW-0863">Zinc-finger</keyword>
<feature type="compositionally biased region" description="Low complexity" evidence="2">
    <location>
        <begin position="335"/>
        <end position="346"/>
    </location>
</feature>
<feature type="domain" description="C2H2-type" evidence="3">
    <location>
        <begin position="285"/>
        <end position="313"/>
    </location>
</feature>
<reference evidence="4 5" key="1">
    <citation type="submission" date="2015-12" db="EMBL/GenBank/DDBJ databases">
        <title>The genome of Folsomia candida.</title>
        <authorList>
            <person name="Faddeeva A."/>
            <person name="Derks M.F."/>
            <person name="Anvar Y."/>
            <person name="Smit S."/>
            <person name="Van Straalen N."/>
            <person name="Roelofs D."/>
        </authorList>
    </citation>
    <scope>NUCLEOTIDE SEQUENCE [LARGE SCALE GENOMIC DNA]</scope>
    <source>
        <strain evidence="4 5">VU population</strain>
        <tissue evidence="4">Whole body</tissue>
    </source>
</reference>
<comment type="caution">
    <text evidence="4">The sequence shown here is derived from an EMBL/GenBank/DDBJ whole genome shotgun (WGS) entry which is preliminary data.</text>
</comment>
<dbReference type="Proteomes" id="UP000198287">
    <property type="component" value="Unassembled WGS sequence"/>
</dbReference>
<protein>
    <submittedName>
        <fullName evidence="4">Zinc finger Y-chromosomal protein 2</fullName>
    </submittedName>
</protein>
<accession>A0A226EFL7</accession>
<dbReference type="OrthoDB" id="654211at2759"/>
<feature type="compositionally biased region" description="Basic and acidic residues" evidence="2">
    <location>
        <begin position="9"/>
        <end position="24"/>
    </location>
</feature>
<keyword evidence="1" id="KW-0862">Zinc</keyword>
<sequence>MSPRRRNGKEKDNNQLDGQENKPPREKIPIRVEKIIIGRGGVKRLLKVEYKRNSKPSRHVTIIDVQENDYIYCIDKDTVSGNNEARRMTREELATKDCNSFQLFYIFIIFWRDVKGRIRDYVFGITRVADLDLASQNAIVKMHEKLNGCSIVDDTDPTYTIVKEDVYKLPIFACSKFEIQQLKQCRRREDGLAGSFMPADSITLLENISADLKAIIDPVLERHIIKVDEEPVKFEDLEVTITSKDVPPPTPKKHQCNEPDCNFSAAKSYDLKVHVEAIHLKLQKYKCQYCDARFTRDSSRKYHETSQHTDRKQPVIPFADISKARSANVQPPTPTRTSSTVTRPITLFPGFSVKRSPHVPTPESSQTPLQTEKVEVTESSFEDIKHSLEIAHSQIETLEGQLSTEKASSTAKESI</sequence>
<dbReference type="GO" id="GO:0008270">
    <property type="term" value="F:zinc ion binding"/>
    <property type="evidence" value="ECO:0007669"/>
    <property type="project" value="UniProtKB-KW"/>
</dbReference>
<dbReference type="PROSITE" id="PS50157">
    <property type="entry name" value="ZINC_FINGER_C2H2_2"/>
    <property type="match status" value="1"/>
</dbReference>
<dbReference type="AlphaFoldDB" id="A0A226EFL7"/>
<keyword evidence="1" id="KW-0479">Metal-binding</keyword>
<dbReference type="SUPFAM" id="SSF57667">
    <property type="entry name" value="beta-beta-alpha zinc fingers"/>
    <property type="match status" value="1"/>
</dbReference>
<feature type="region of interest" description="Disordered" evidence="2">
    <location>
        <begin position="1"/>
        <end position="24"/>
    </location>
</feature>
<dbReference type="SMART" id="SM00355">
    <property type="entry name" value="ZnF_C2H2"/>
    <property type="match status" value="2"/>
</dbReference>
<dbReference type="InterPro" id="IPR013087">
    <property type="entry name" value="Znf_C2H2_type"/>
</dbReference>
<proteinExistence type="predicted"/>
<evidence type="ECO:0000313" key="4">
    <source>
        <dbReference type="EMBL" id="OXA56375.1"/>
    </source>
</evidence>
<keyword evidence="5" id="KW-1185">Reference proteome</keyword>
<evidence type="ECO:0000256" key="1">
    <source>
        <dbReference type="PROSITE-ProRule" id="PRU00042"/>
    </source>
</evidence>
<dbReference type="InterPro" id="IPR036236">
    <property type="entry name" value="Znf_C2H2_sf"/>
</dbReference>
<organism evidence="4 5">
    <name type="scientific">Folsomia candida</name>
    <name type="common">Springtail</name>
    <dbReference type="NCBI Taxonomy" id="158441"/>
    <lineage>
        <taxon>Eukaryota</taxon>
        <taxon>Metazoa</taxon>
        <taxon>Ecdysozoa</taxon>
        <taxon>Arthropoda</taxon>
        <taxon>Hexapoda</taxon>
        <taxon>Collembola</taxon>
        <taxon>Entomobryomorpha</taxon>
        <taxon>Isotomoidea</taxon>
        <taxon>Isotomidae</taxon>
        <taxon>Proisotominae</taxon>
        <taxon>Folsomia</taxon>
    </lineage>
</organism>
<evidence type="ECO:0000313" key="5">
    <source>
        <dbReference type="Proteomes" id="UP000198287"/>
    </source>
</evidence>
<evidence type="ECO:0000259" key="3">
    <source>
        <dbReference type="PROSITE" id="PS50157"/>
    </source>
</evidence>